<evidence type="ECO:0000313" key="2">
    <source>
        <dbReference type="Proteomes" id="UP000784294"/>
    </source>
</evidence>
<sequence length="108" mass="11756">MLENMASEFMKTSVSSQFNKASHSTESPAHGPFAADAVRRPTSFVFGIEERITGLAALLKIFEVSSSTRHACIHSSHEHMPSIPQLGFTPGERMPIFALSCTFLSNTA</sequence>
<reference evidence="1" key="1">
    <citation type="submission" date="2018-11" db="EMBL/GenBank/DDBJ databases">
        <authorList>
            <consortium name="Pathogen Informatics"/>
        </authorList>
    </citation>
    <scope>NUCLEOTIDE SEQUENCE</scope>
</reference>
<dbReference type="AlphaFoldDB" id="A0A3S5CQ94"/>
<accession>A0A3S5CQ94</accession>
<proteinExistence type="predicted"/>
<evidence type="ECO:0000313" key="1">
    <source>
        <dbReference type="EMBL" id="VEL39394.1"/>
    </source>
</evidence>
<gene>
    <name evidence="1" type="ORF">PXEA_LOCUS32834</name>
</gene>
<keyword evidence="2" id="KW-1185">Reference proteome</keyword>
<name>A0A3S5CQ94_9PLAT</name>
<dbReference type="EMBL" id="CAAALY010261141">
    <property type="protein sequence ID" value="VEL39394.1"/>
    <property type="molecule type" value="Genomic_DNA"/>
</dbReference>
<comment type="caution">
    <text evidence="1">The sequence shown here is derived from an EMBL/GenBank/DDBJ whole genome shotgun (WGS) entry which is preliminary data.</text>
</comment>
<protein>
    <submittedName>
        <fullName evidence="1">Uncharacterized protein</fullName>
    </submittedName>
</protein>
<organism evidence="1 2">
    <name type="scientific">Protopolystoma xenopodis</name>
    <dbReference type="NCBI Taxonomy" id="117903"/>
    <lineage>
        <taxon>Eukaryota</taxon>
        <taxon>Metazoa</taxon>
        <taxon>Spiralia</taxon>
        <taxon>Lophotrochozoa</taxon>
        <taxon>Platyhelminthes</taxon>
        <taxon>Monogenea</taxon>
        <taxon>Polyopisthocotylea</taxon>
        <taxon>Polystomatidea</taxon>
        <taxon>Polystomatidae</taxon>
        <taxon>Protopolystoma</taxon>
    </lineage>
</organism>
<dbReference type="Proteomes" id="UP000784294">
    <property type="component" value="Unassembled WGS sequence"/>
</dbReference>